<dbReference type="GO" id="GO:0004623">
    <property type="term" value="F:phospholipase A2 activity"/>
    <property type="evidence" value="ECO:0007669"/>
    <property type="project" value="TreeGrafter"/>
</dbReference>
<name>A0A8H3IBA8_9LECA</name>
<evidence type="ECO:0000256" key="4">
    <source>
        <dbReference type="ARBA" id="ARBA00022801"/>
    </source>
</evidence>
<dbReference type="Pfam" id="PF01735">
    <property type="entry name" value="PLA2_B"/>
    <property type="match status" value="2"/>
</dbReference>
<dbReference type="GO" id="GO:0005829">
    <property type="term" value="C:cytosol"/>
    <property type="evidence" value="ECO:0007669"/>
    <property type="project" value="TreeGrafter"/>
</dbReference>
<evidence type="ECO:0000256" key="7">
    <source>
        <dbReference type="ARBA" id="ARBA00023180"/>
    </source>
</evidence>
<evidence type="ECO:0000256" key="3">
    <source>
        <dbReference type="ARBA" id="ARBA00022729"/>
    </source>
</evidence>
<dbReference type="GO" id="GO:0004622">
    <property type="term" value="F:phosphatidylcholine lysophospholipase activity"/>
    <property type="evidence" value="ECO:0007669"/>
    <property type="project" value="UniProtKB-EC"/>
</dbReference>
<dbReference type="SMART" id="SM00022">
    <property type="entry name" value="PLAc"/>
    <property type="match status" value="1"/>
</dbReference>
<evidence type="ECO:0000313" key="11">
    <source>
        <dbReference type="EMBL" id="CAF9912023.1"/>
    </source>
</evidence>
<dbReference type="Proteomes" id="UP000664169">
    <property type="component" value="Unassembled WGS sequence"/>
</dbReference>
<evidence type="ECO:0000313" key="12">
    <source>
        <dbReference type="Proteomes" id="UP000664169"/>
    </source>
</evidence>
<protein>
    <recommendedName>
        <fullName evidence="2 9">Lysophospholipase</fullName>
        <ecNumber evidence="2 9">3.1.1.5</ecNumber>
    </recommendedName>
</protein>
<keyword evidence="12" id="KW-1185">Reference proteome</keyword>
<dbReference type="SUPFAM" id="SSF52151">
    <property type="entry name" value="FabD/lysophospholipase-like"/>
    <property type="match status" value="1"/>
</dbReference>
<evidence type="ECO:0000256" key="9">
    <source>
        <dbReference type="RuleBase" id="RU362103"/>
    </source>
</evidence>
<dbReference type="EMBL" id="CAJPDQ010000007">
    <property type="protein sequence ID" value="CAF9912023.1"/>
    <property type="molecule type" value="Genomic_DNA"/>
</dbReference>
<comment type="catalytic activity">
    <reaction evidence="9">
        <text>a 1-acyl-sn-glycero-3-phosphocholine + H2O = sn-glycerol 3-phosphocholine + a fatty acid + H(+)</text>
        <dbReference type="Rhea" id="RHEA:15177"/>
        <dbReference type="ChEBI" id="CHEBI:15377"/>
        <dbReference type="ChEBI" id="CHEBI:15378"/>
        <dbReference type="ChEBI" id="CHEBI:16870"/>
        <dbReference type="ChEBI" id="CHEBI:28868"/>
        <dbReference type="ChEBI" id="CHEBI:58168"/>
        <dbReference type="EC" id="3.1.1.5"/>
    </reaction>
</comment>
<proteinExistence type="inferred from homology"/>
<dbReference type="AlphaFoldDB" id="A0A8H3IBA8"/>
<gene>
    <name evidence="11" type="ORF">GOMPHAMPRED_007526</name>
</gene>
<sequence length="278" mass="30135">MSALHSSVGDLWNLTEPVYESPITSDIATIEYYADVIEDMVEKAKASFPVSGRTSSYRFINVTNGGASYTWSNLRDYPEFSNGNSPIPIVVARTWDLGFLDLKLFGSDFTNGQLANNATWIQGYDNTGFITRTTLSYHTSLMSNLLSLSSLPSNISLALAPIVSEITKDEGFVACLEPNPSKDWNPSGNVVDAGSDSEALYLVDCGTDEQNLPLQPLIQPARVVDVIVAVDSPNDINRYPNGSAIYATYLRSQNPISNGTAFSKVPGANTFVNLGPNQ</sequence>
<evidence type="ECO:0000256" key="8">
    <source>
        <dbReference type="PROSITE-ProRule" id="PRU00555"/>
    </source>
</evidence>
<dbReference type="EC" id="3.1.1.5" evidence="2 9"/>
<keyword evidence="7" id="KW-0325">Glycoprotein</keyword>
<dbReference type="PANTHER" id="PTHR10728:SF33">
    <property type="entry name" value="LYSOPHOSPHOLIPASE 1-RELATED"/>
    <property type="match status" value="1"/>
</dbReference>
<evidence type="ECO:0000256" key="1">
    <source>
        <dbReference type="ARBA" id="ARBA00008780"/>
    </source>
</evidence>
<dbReference type="InterPro" id="IPR002642">
    <property type="entry name" value="LysoPLipase_cat_dom"/>
</dbReference>
<comment type="similarity">
    <text evidence="1 9">Belongs to the lysophospholipase family.</text>
</comment>
<dbReference type="PANTHER" id="PTHR10728">
    <property type="entry name" value="CYTOSOLIC PHOSPHOLIPASE A2"/>
    <property type="match status" value="1"/>
</dbReference>
<dbReference type="GO" id="GO:0046475">
    <property type="term" value="P:glycerophospholipid catabolic process"/>
    <property type="evidence" value="ECO:0007669"/>
    <property type="project" value="TreeGrafter"/>
</dbReference>
<dbReference type="OrthoDB" id="4084751at2759"/>
<dbReference type="Gene3D" id="3.40.1090.10">
    <property type="entry name" value="Cytosolic phospholipase A2 catalytic domain"/>
    <property type="match status" value="2"/>
</dbReference>
<comment type="caution">
    <text evidence="11">The sequence shown here is derived from an EMBL/GenBank/DDBJ whole genome shotgun (WGS) entry which is preliminary data.</text>
</comment>
<organism evidence="11 12">
    <name type="scientific">Gomphillus americanus</name>
    <dbReference type="NCBI Taxonomy" id="1940652"/>
    <lineage>
        <taxon>Eukaryota</taxon>
        <taxon>Fungi</taxon>
        <taxon>Dikarya</taxon>
        <taxon>Ascomycota</taxon>
        <taxon>Pezizomycotina</taxon>
        <taxon>Lecanoromycetes</taxon>
        <taxon>OSLEUM clade</taxon>
        <taxon>Ostropomycetidae</taxon>
        <taxon>Ostropales</taxon>
        <taxon>Graphidaceae</taxon>
        <taxon>Gomphilloideae</taxon>
        <taxon>Gomphillus</taxon>
    </lineage>
</organism>
<keyword evidence="4 8" id="KW-0378">Hydrolase</keyword>
<evidence type="ECO:0000256" key="6">
    <source>
        <dbReference type="ARBA" id="ARBA00023098"/>
    </source>
</evidence>
<evidence type="ECO:0000256" key="5">
    <source>
        <dbReference type="ARBA" id="ARBA00022963"/>
    </source>
</evidence>
<keyword evidence="5 8" id="KW-0442">Lipid degradation</keyword>
<reference evidence="11" key="1">
    <citation type="submission" date="2021-03" db="EMBL/GenBank/DDBJ databases">
        <authorList>
            <person name="Tagirdzhanova G."/>
        </authorList>
    </citation>
    <scope>NUCLEOTIDE SEQUENCE</scope>
</reference>
<evidence type="ECO:0000259" key="10">
    <source>
        <dbReference type="PROSITE" id="PS51210"/>
    </source>
</evidence>
<dbReference type="PROSITE" id="PS51210">
    <property type="entry name" value="PLA2C"/>
    <property type="match status" value="1"/>
</dbReference>
<feature type="domain" description="PLA2c" evidence="10">
    <location>
        <begin position="1"/>
        <end position="278"/>
    </location>
</feature>
<dbReference type="InterPro" id="IPR016035">
    <property type="entry name" value="Acyl_Trfase/lysoPLipase"/>
</dbReference>
<keyword evidence="6 8" id="KW-0443">Lipid metabolism</keyword>
<evidence type="ECO:0000256" key="2">
    <source>
        <dbReference type="ARBA" id="ARBA00013274"/>
    </source>
</evidence>
<keyword evidence="3" id="KW-0732">Signal</keyword>
<accession>A0A8H3IBA8</accession>